<keyword evidence="2" id="KW-1185">Reference proteome</keyword>
<proteinExistence type="predicted"/>
<sequence length="586" mass="66574">MVVILLLLLLPLAASLNLEDCRLCPPSMQCVTDSKLYVTCKCDTQSEKTSTIKLPIPTNEELLTSLTELHGFLNKTFVITDRDFTTSWNETATTEFEIDIGECYTHTFYDSRSTHKRVWHITKVYKDYEFSLAHRFSSIVFIFCIAALIVLFFVIAYVLYKRNAENKPPPPPQMPSHTMEPRKDTRTPFQRCECTEGWFTKSLIVEALVDLSPVDFQSSRGQLLEKLSVFVNKTVIVYYQAGHDRIFTLDGGWNRVPVLNSTLMKSNANFVDVDFFLELSECHQSYYDLDRYTKKLRYFVRRFAEAKKLADSLTTTPTPSSSAALPEYSPIITIDAFRNPISIVTMAFIAALLVLLVISVTCCVCMKKSAKKRTHYVEDLEESLVLPTISRNVMNMDCFMMSMRRGFDVIPIHAYIDVALCVALIGYILKNDWLRTNYTNFVIIMLARAYIAVGTILFDNFDRGYHCTALIIRYYAFTNSQLGKWIPVVVPLAIAIIPVVNAIVYLPGSWITISEHIRCLTGLLSIAISTFNILKVSNPSLHVFSQEIDGFGLWITITIAAVLFHRELKSRSTAVPLAFDNVSFIA</sequence>
<gene>
    <name evidence="1" type="primary">WBGene00116113</name>
</gene>
<dbReference type="Proteomes" id="UP000005239">
    <property type="component" value="Unassembled WGS sequence"/>
</dbReference>
<dbReference type="EnsemblMetazoa" id="PPA26559.1">
    <property type="protein sequence ID" value="PPA26559.1"/>
    <property type="gene ID" value="WBGene00116113"/>
</dbReference>
<dbReference type="AlphaFoldDB" id="A0A2A6C6X7"/>
<evidence type="ECO:0000313" key="2">
    <source>
        <dbReference type="Proteomes" id="UP000005239"/>
    </source>
</evidence>
<accession>A0A8R1UKF4</accession>
<reference evidence="2" key="1">
    <citation type="journal article" date="2008" name="Nat. Genet.">
        <title>The Pristionchus pacificus genome provides a unique perspective on nematode lifestyle and parasitism.</title>
        <authorList>
            <person name="Dieterich C."/>
            <person name="Clifton S.W."/>
            <person name="Schuster L.N."/>
            <person name="Chinwalla A."/>
            <person name="Delehaunty K."/>
            <person name="Dinkelacker I."/>
            <person name="Fulton L."/>
            <person name="Fulton R."/>
            <person name="Godfrey J."/>
            <person name="Minx P."/>
            <person name="Mitreva M."/>
            <person name="Roeseler W."/>
            <person name="Tian H."/>
            <person name="Witte H."/>
            <person name="Yang S.P."/>
            <person name="Wilson R.K."/>
            <person name="Sommer R.J."/>
        </authorList>
    </citation>
    <scope>NUCLEOTIDE SEQUENCE [LARGE SCALE GENOMIC DNA]</scope>
    <source>
        <strain evidence="2">PS312</strain>
    </source>
</reference>
<accession>A0A2A6C6X7</accession>
<organism evidence="1 2">
    <name type="scientific">Pristionchus pacificus</name>
    <name type="common">Parasitic nematode worm</name>
    <dbReference type="NCBI Taxonomy" id="54126"/>
    <lineage>
        <taxon>Eukaryota</taxon>
        <taxon>Metazoa</taxon>
        <taxon>Ecdysozoa</taxon>
        <taxon>Nematoda</taxon>
        <taxon>Chromadorea</taxon>
        <taxon>Rhabditida</taxon>
        <taxon>Rhabditina</taxon>
        <taxon>Diplogasteromorpha</taxon>
        <taxon>Diplogasteroidea</taxon>
        <taxon>Neodiplogasteridae</taxon>
        <taxon>Pristionchus</taxon>
    </lineage>
</organism>
<protein>
    <submittedName>
        <fullName evidence="1">Uncharacterized protein</fullName>
    </submittedName>
</protein>
<name>A0A2A6C6X7_PRIPA</name>
<reference evidence="1" key="2">
    <citation type="submission" date="2022-06" db="UniProtKB">
        <authorList>
            <consortium name="EnsemblMetazoa"/>
        </authorList>
    </citation>
    <scope>IDENTIFICATION</scope>
    <source>
        <strain evidence="1">PS312</strain>
    </source>
</reference>
<evidence type="ECO:0000313" key="1">
    <source>
        <dbReference type="EnsemblMetazoa" id="PPA26559.1"/>
    </source>
</evidence>